<evidence type="ECO:0000256" key="8">
    <source>
        <dbReference type="HAMAP-Rule" id="MF_01895"/>
    </source>
</evidence>
<evidence type="ECO:0000256" key="2">
    <source>
        <dbReference type="ARBA" id="ARBA00004496"/>
    </source>
</evidence>
<evidence type="ECO:0000313" key="12">
    <source>
        <dbReference type="Proteomes" id="UP000277811"/>
    </source>
</evidence>
<dbReference type="EMBL" id="UPPP01000076">
    <property type="protein sequence ID" value="VBB07542.1"/>
    <property type="molecule type" value="Genomic_DNA"/>
</dbReference>
<protein>
    <recommendedName>
        <fullName evidence="8">Ribonuclease R</fullName>
        <shortName evidence="8">RNase R</shortName>
        <ecNumber evidence="8">3.1.13.1</ecNumber>
    </recommendedName>
</protein>
<dbReference type="InterPro" id="IPR001900">
    <property type="entry name" value="RNase_II/R"/>
</dbReference>
<gene>
    <name evidence="8" type="primary">rnr</name>
    <name evidence="11" type="ORF">LUCI_2806</name>
</gene>
<dbReference type="InterPro" id="IPR022966">
    <property type="entry name" value="RNase_II/R_CS"/>
</dbReference>
<keyword evidence="7 8" id="KW-0694">RNA-binding</keyword>
<keyword evidence="12" id="KW-1185">Reference proteome</keyword>
<comment type="subcellular location">
    <subcellularLocation>
        <location evidence="2 8">Cytoplasm</location>
    </subcellularLocation>
</comment>
<dbReference type="InterPro" id="IPR050180">
    <property type="entry name" value="RNR_Ribonuclease"/>
</dbReference>
<dbReference type="Pfam" id="PF00575">
    <property type="entry name" value="S1"/>
    <property type="match status" value="1"/>
</dbReference>
<feature type="compositionally biased region" description="Basic residues" evidence="9">
    <location>
        <begin position="739"/>
        <end position="754"/>
    </location>
</feature>
<dbReference type="GO" id="GO:0005829">
    <property type="term" value="C:cytosol"/>
    <property type="evidence" value="ECO:0007669"/>
    <property type="project" value="TreeGrafter"/>
</dbReference>
<dbReference type="HAMAP" id="MF_01895">
    <property type="entry name" value="RNase_R"/>
    <property type="match status" value="1"/>
</dbReference>
<dbReference type="GO" id="GO:0006402">
    <property type="term" value="P:mRNA catabolic process"/>
    <property type="evidence" value="ECO:0007669"/>
    <property type="project" value="TreeGrafter"/>
</dbReference>
<keyword evidence="5 8" id="KW-0378">Hydrolase</keyword>
<dbReference type="RefSeq" id="WP_122628475.1">
    <property type="nucleotide sequence ID" value="NZ_UPPP01000076.1"/>
</dbReference>
<dbReference type="EC" id="3.1.13.1" evidence="8"/>
<dbReference type="InterPro" id="IPR013223">
    <property type="entry name" value="RNase_B_OB_dom"/>
</dbReference>
<sequence>MNLKQKILAFMREEAYKPLAFEDLAEEMQLGVKELSALWQALKELEANADVIKTRFDKYGLPERMNLVVGRLAIHNKGYGFVIPENPSEEGDVFVAADVMMNAMNNDRVVARIHRRQQGAGKRREGEVIRIVERANARIVGTFDHGRNFGFVIPDDSRIGQDIFIPREEFSGAKSGSKVVAEITKWPEKRKSAEGKIVEILGMPGEPGIEILSIIKKHNLPVEFPPEVEQEAVRIPQSIEPEEIAGRRDLRQLSIVTVDSEDARDLDDAVHVQRLKNGRYLLGVHIADVSYYVRENTALDEEARSRGTSVYLVDRVLPMLPPRLSNGICSLNAGEDRLTISAHMEIDHRGQVLRYEVFPSVIHVSKRLSYNIVRRILAEHDENLRAEYQELVGSLEDMERLCHILRSRRMRRGAIDFEFPEVKVKLDEQGHPLEIVKRVRSIAESIIEEFMLVANETVAEHMYNRGMPFVFRVHEEPEPEKMVKLNNLLHNFGQHLAAMDEVQPMALQKVLNRIAGRPEERIISTVMLRSLKQARYEAENLGHFGLAATYYTHFTSPIRRYPDLIVHRLIRESFTEGDVSAKRRQRLAALLPEIALHSSQRERAAAEAERETVDFKKAEYMGRFIGDEFEGIISGVTAFGFFVELDNGVEGLVHVSALDDDYYQYVEEQYALIGERTRKVFRLGEAVKVILTKVNLEERNIDFTLPEGFRPASTSVKKTKPAVMKETAKAGKRKPTEARRKRGSKTKPVKTRNK</sequence>
<feature type="region of interest" description="Disordered" evidence="9">
    <location>
        <begin position="712"/>
        <end position="754"/>
    </location>
</feature>
<keyword evidence="4 8" id="KW-0540">Nuclease</keyword>
<evidence type="ECO:0000313" key="11">
    <source>
        <dbReference type="EMBL" id="VBB07542.1"/>
    </source>
</evidence>
<evidence type="ECO:0000256" key="3">
    <source>
        <dbReference type="ARBA" id="ARBA00022490"/>
    </source>
</evidence>
<dbReference type="PANTHER" id="PTHR23355:SF9">
    <property type="entry name" value="DIS3-LIKE EXONUCLEASE 2"/>
    <property type="match status" value="1"/>
</dbReference>
<dbReference type="Pfam" id="PF17876">
    <property type="entry name" value="CSD2"/>
    <property type="match status" value="1"/>
</dbReference>
<dbReference type="NCBIfam" id="TIGR02063">
    <property type="entry name" value="RNase_R"/>
    <property type="match status" value="1"/>
</dbReference>
<dbReference type="PROSITE" id="PS50126">
    <property type="entry name" value="S1"/>
    <property type="match status" value="1"/>
</dbReference>
<dbReference type="SMART" id="SM00316">
    <property type="entry name" value="S1"/>
    <property type="match status" value="1"/>
</dbReference>
<dbReference type="SMART" id="SM00955">
    <property type="entry name" value="RNB"/>
    <property type="match status" value="1"/>
</dbReference>
<keyword evidence="3 8" id="KW-0963">Cytoplasm</keyword>
<dbReference type="AlphaFoldDB" id="A0A498RB93"/>
<evidence type="ECO:0000256" key="9">
    <source>
        <dbReference type="SAM" id="MobiDB-lite"/>
    </source>
</evidence>
<dbReference type="NCBIfam" id="TIGR00358">
    <property type="entry name" value="3_prime_RNase"/>
    <property type="match status" value="1"/>
</dbReference>
<dbReference type="SMART" id="SM00357">
    <property type="entry name" value="CSP"/>
    <property type="match status" value="2"/>
</dbReference>
<dbReference type="PROSITE" id="PS01175">
    <property type="entry name" value="RIBONUCLEASE_II"/>
    <property type="match status" value="1"/>
</dbReference>
<dbReference type="OrthoDB" id="9764149at2"/>
<keyword evidence="6 8" id="KW-0269">Exonuclease</keyword>
<dbReference type="InterPro" id="IPR003029">
    <property type="entry name" value="S1_domain"/>
</dbReference>
<organism evidence="11 12">
    <name type="scientific">Lucifera butyrica</name>
    <dbReference type="NCBI Taxonomy" id="1351585"/>
    <lineage>
        <taxon>Bacteria</taxon>
        <taxon>Bacillati</taxon>
        <taxon>Bacillota</taxon>
        <taxon>Negativicutes</taxon>
        <taxon>Veillonellales</taxon>
        <taxon>Veillonellaceae</taxon>
        <taxon>Lucifera</taxon>
    </lineage>
</organism>
<dbReference type="InterPro" id="IPR004476">
    <property type="entry name" value="RNase_II/RNase_R"/>
</dbReference>
<dbReference type="Gene3D" id="2.40.50.140">
    <property type="entry name" value="Nucleic acid-binding proteins"/>
    <property type="match status" value="3"/>
</dbReference>
<dbReference type="Pfam" id="PF00773">
    <property type="entry name" value="RNB"/>
    <property type="match status" value="1"/>
</dbReference>
<dbReference type="SUPFAM" id="SSF50249">
    <property type="entry name" value="Nucleic acid-binding proteins"/>
    <property type="match status" value="3"/>
</dbReference>
<dbReference type="PANTHER" id="PTHR23355">
    <property type="entry name" value="RIBONUCLEASE"/>
    <property type="match status" value="1"/>
</dbReference>
<dbReference type="InterPro" id="IPR011805">
    <property type="entry name" value="RNase_R"/>
</dbReference>
<evidence type="ECO:0000256" key="4">
    <source>
        <dbReference type="ARBA" id="ARBA00022722"/>
    </source>
</evidence>
<evidence type="ECO:0000259" key="10">
    <source>
        <dbReference type="PROSITE" id="PS50126"/>
    </source>
</evidence>
<dbReference type="InterPro" id="IPR011129">
    <property type="entry name" value="CSD"/>
</dbReference>
<reference evidence="11 12" key="1">
    <citation type="submission" date="2018-06" db="EMBL/GenBank/DDBJ databases">
        <authorList>
            <person name="Strepis N."/>
        </authorList>
    </citation>
    <scope>NUCLEOTIDE SEQUENCE [LARGE SCALE GENOMIC DNA]</scope>
    <source>
        <strain evidence="11">LUCI</strain>
    </source>
</reference>
<evidence type="ECO:0000256" key="6">
    <source>
        <dbReference type="ARBA" id="ARBA00022839"/>
    </source>
</evidence>
<feature type="domain" description="S1 motif" evidence="10">
    <location>
        <begin position="626"/>
        <end position="706"/>
    </location>
</feature>
<name>A0A498RB93_9FIRM</name>
<accession>A0A498RB93</accession>
<evidence type="ECO:0000256" key="7">
    <source>
        <dbReference type="ARBA" id="ARBA00022884"/>
    </source>
</evidence>
<dbReference type="GO" id="GO:0003723">
    <property type="term" value="F:RNA binding"/>
    <property type="evidence" value="ECO:0007669"/>
    <property type="project" value="UniProtKB-UniRule"/>
</dbReference>
<feature type="compositionally biased region" description="Basic and acidic residues" evidence="9">
    <location>
        <begin position="726"/>
        <end position="738"/>
    </location>
</feature>
<dbReference type="GO" id="GO:0008859">
    <property type="term" value="F:exoribonuclease II activity"/>
    <property type="evidence" value="ECO:0007669"/>
    <property type="project" value="UniProtKB-UniRule"/>
</dbReference>
<comment type="similarity">
    <text evidence="8">Belongs to the RNR ribonuclease family. RNase R subfamily.</text>
</comment>
<dbReference type="Proteomes" id="UP000277811">
    <property type="component" value="Unassembled WGS sequence"/>
</dbReference>
<comment type="function">
    <text evidence="8">3'-5' exoribonuclease that releases 5'-nucleoside monophosphates and is involved in maturation of structured RNAs.</text>
</comment>
<dbReference type="InterPro" id="IPR012340">
    <property type="entry name" value="NA-bd_OB-fold"/>
</dbReference>
<evidence type="ECO:0000256" key="5">
    <source>
        <dbReference type="ARBA" id="ARBA00022801"/>
    </source>
</evidence>
<dbReference type="CDD" id="cd04471">
    <property type="entry name" value="S1_RNase_R"/>
    <property type="match status" value="1"/>
</dbReference>
<evidence type="ECO:0000256" key="1">
    <source>
        <dbReference type="ARBA" id="ARBA00001849"/>
    </source>
</evidence>
<dbReference type="InterPro" id="IPR040476">
    <property type="entry name" value="CSD2"/>
</dbReference>
<proteinExistence type="inferred from homology"/>
<comment type="catalytic activity">
    <reaction evidence="1 8">
        <text>Exonucleolytic cleavage in the 3'- to 5'-direction to yield nucleoside 5'-phosphates.</text>
        <dbReference type="EC" id="3.1.13.1"/>
    </reaction>
</comment>
<dbReference type="Pfam" id="PF08206">
    <property type="entry name" value="OB_RNB"/>
    <property type="match status" value="1"/>
</dbReference>